<keyword evidence="1" id="KW-0479">Metal-binding</keyword>
<dbReference type="Pfam" id="PF13976">
    <property type="entry name" value="gag_pre-integrs"/>
    <property type="match status" value="1"/>
</dbReference>
<evidence type="ECO:0000256" key="1">
    <source>
        <dbReference type="PROSITE-ProRule" id="PRU00047"/>
    </source>
</evidence>
<feature type="compositionally biased region" description="Polar residues" evidence="3">
    <location>
        <begin position="2772"/>
        <end position="2782"/>
    </location>
</feature>
<sequence>MDPLSPQEFILNGDSYVPTRVIEGDLQPVAPTTAEQRLARKNELKASGTLLIALPEKHQLKLNSHKDAKTLMEAIEKRFSRNTETKKVKKTLLKQQFENFTGSSSEGLDQIHNMLQKFVSQLEIHRVSLSQEDVNLKFLQSLPSEWKTHTLIYRNKANLEKQSLDDLFNSLKIYETKVKQSSSTSTASQNLAFVSSSHTDSTTDSVSAAASVSAVGVKLPTYPLPNVDSLSNAIDIDDLEEMDLRWQMAMLTMRARRFLQKTGRNLGTNGPTSMGFDMSKVECYNCHKKGHFARECRNPKDPRRPGVAEPQRRTVPVETSTSNALVSQCDGTGSYDWSYQVDEEPAKFALMAFSSSSSSNNELSPTKPEQDLSHTTRPIAPIIEDWVSDSEEESETKATQVTTVNALVVSAAQGKQGTCSNPQQVLKDKGVIDSGCSRHVTRNMSYLSEFEELNGGYVAFRGNLKGGKITGKGKIKTGKLDFDDVYFIKELKFNLFSISQMCDKKNSVLFTDTGCLVLSPDFKLPDENQVLLRVPRENNMHNVNLKNIVPSRDLTCLFAMATIDESNVWHRRILPPWKQGRKIYYWDSTSGIRACGELLKRRIDRSNLKPFLTNSIFLSLSIMSDHEDETITAENAPPKNVPQITTKNTNKFIEKRRLGLFYFLLSQMTTDSEEEGLDKGYDKMQKILTWMNTLKIKSDPEDVNMKFLRGLPSSWSGYSSSSSTLSNAAFVSTGGSNQRNISYQESRNGGYTTTFSASTGSSSSKGSSKSKCSVVDDVIYSFFANHEIDQQLVHRFEKKHRRKIKFNGRENERFDKKLVKCFNCEQMGHFSRECRAQGVHNSNNYQKYKSKEAGKNGTDSKAMVIVDGSIDWDKQTKEGNTEPRTLENFGLIAGIRHESDTDSQGAVVSADSVISADGFVPAGTVAAAAVSPSSETEFALMGHSTEAKWNNNGQNLYKLIDSSMSVRTKRGLGLHKYIREEEMDIDDTVFSIFHTNNNDLEGQPIYNRFASVDHMKVVPPPLIGNYMPPSNISDLDESQMVYGKKATDSSKIKTNDDSISHSYDSVLFDFRDRSLNLSTNNFQTCDSSQKCSRPNHSDHDSNDSISNVSAHASKTSDTIVIDYARQEDFPSVCPSSIETDVKSSKTLFYKFGSFNKGSHFRKHKTCYVCGSYLHLIKDCDLHEQRLVKRHAKGKGILGRRPTGKLVNPDKPKPVFAGKPKPVFAGKPKPVSAGKPKPISAGKPKPVFAGKPKLVSTGNPKPVFAGQFKKAKDKGIVDSGCSRSMSGNKDKLEDFKAFDGGEVTFGGNSGKISGKGTIKTKTLNFKNVLYVKELHHFNLISVSQICDQTHRVLFTKNECLVLSKYFPLPDPHMVILSIPRKHNLYTFSLNELAPQGPLTYLITKASQNESTLWHRRLGHVNFRNINKLIKVATACYVLNRVLVTKPHAKTPYELLTRNKPSINYLKPFGCHVTILNTRDSLGKFDKKVSSTNLTACNQSEKSSNVGSQEDDSDLDDEPDVLIVHSNPTPVVPIVNEATIQHAGINSDHAITNVDNLDEFIELQSLQRQEQAGTEEAGRLGLAFPSLNLIFDVDSASIGSFVSAGATPPVSAGSTPPMSLCASLISADRPSISVGKSHVPVVRPFISTDRSISTGIPVSTGRPSCSAARTLIPADIHDTLTIFDCLKSGIFTSSSYDKDFSGPDANNLESSFDVNSIITKRIHTIHPTSQVIGDINSPVQTRSQISLKGSSKSAFISYINDQRRNNHPDFQLCIFSCFLSQEEPTLVAQDLADPDWVEAMQAKMQQFRNQKVQEEGIDYTDVFAPVARIEERLLRRFTSHNPEVLKTQIIQRKSTRLSKPCMAYIRLLELGWCEEFETLMQSEFEMNSMGPLTFFLGLQVDQRPDGIFIHQTKYVADILKKFDLNNSKLASTPFETQKLREKNVTDDPISVHLYRSMIGCLMYLTATRPDIMFAVCAATRHQVTPKTSNLFSIKRIFKYLTAYPKLGLWYPRDSSFDLEAFSDSDYTGAHRDMKSTTGRCQFLGKRLISWQCKKQTIVATPSCEAEYVAAASSCGQRTKHIEIQHHFIRDANEKKLIQWFQFTAAGRVSFYWLFPFLLGSASEVSLPDGVKGLVATIDGAAFTVTEASIRSALQLDDQNAIDTLTNAKNFTGLRAIGYATEGKFTHSQGPDMPLLAHMLNPGEPAVVQPQPQEVSSPSRSPVVEPHPSTDPMHSPPRQSSPPPIPFGPTPSSGIASTDPISDIPYSYRPSDPVLETITSPIRDDDTGGGSFSERPPSPSPATLTRSPTIGVAEEPLTLNSLLALFPTYVQHIATLEADLKATKILHRDAVSQELAALLDLANDALHEPSHMSTASQPAYSEPSTKKEISLTTLDTDAAIPAVDLDSAVRVDSADDLVYAGADSAIKVDSADDLVSAGVGADSADHVVSAGGADSTGIFISVGTSVDAGPSVPAATLSPIKDPAKGKAIVTPSLPVPTPSAKELADQQAAILEAERQELLKQELKQSLDAEQIYLNNLLAQRVAEEQERESKVSATQSTQRQAELDRIALNLTNEEWIGLVDQVRANQNLSAELLGANVSEDTFATRMVDLMNQRRKAIAEMKAKAKRDKPMTPAQQREYMRTFVKNHSTTIYTTGVVDLNNAKAHHHHFKRSGDTLESSESKKLKSSPSAEQPVELQKTPSLSVGSTIAAGAPNSVVPSVSAVLSDSAASSVPADTPIAAGVPTTTATSGSTEPTVLLRKSSRKKSMARKRTLPSPSKSESTTLPFDEDDPEAEFKKYLRQVFDDDEPAKPVSLALVSDVRTWEIIPTEFGLGEIHVITRADGTVKRFYTLRELMHWAGRAYLMVLYGMVSDKYKLERVTGIGLGLWSDLQMLITARKDIDVSIIWDDQDQWEIRSWRFYPLPAIHVLETEAGDIIYVFVDKKYLILPATIQRMLNHGLEIDRDPSGNDLTTAIQLIRSLLNQFPPAF</sequence>
<feature type="compositionally biased region" description="Pro residues" evidence="3">
    <location>
        <begin position="2236"/>
        <end position="2246"/>
    </location>
</feature>
<dbReference type="InterPro" id="IPR025724">
    <property type="entry name" value="GAG-pre-integrase_dom"/>
</dbReference>
<keyword evidence="1" id="KW-0862">Zinc</keyword>
<feature type="region of interest" description="Disordered" evidence="3">
    <location>
        <begin position="1084"/>
        <end position="1109"/>
    </location>
</feature>
<keyword evidence="1" id="KW-0863">Zinc-finger</keyword>
<feature type="region of interest" description="Disordered" evidence="3">
    <location>
        <begin position="2729"/>
        <end position="2787"/>
    </location>
</feature>
<feature type="domain" description="CCHC-type" evidence="4">
    <location>
        <begin position="283"/>
        <end position="298"/>
    </location>
</feature>
<feature type="domain" description="CCHC-type" evidence="4">
    <location>
        <begin position="820"/>
        <end position="835"/>
    </location>
</feature>
<feature type="compositionally biased region" description="Polar residues" evidence="3">
    <location>
        <begin position="1084"/>
        <end position="1094"/>
    </location>
</feature>
<feature type="coiled-coil region" evidence="2">
    <location>
        <begin position="2499"/>
        <end position="2538"/>
    </location>
</feature>
<dbReference type="Pfam" id="PF22936">
    <property type="entry name" value="Pol_BBD"/>
    <property type="match status" value="2"/>
</dbReference>
<dbReference type="InterPro" id="IPR036875">
    <property type="entry name" value="Znf_CCHC_sf"/>
</dbReference>
<dbReference type="InterPro" id="IPR001878">
    <property type="entry name" value="Znf_CCHC"/>
</dbReference>
<dbReference type="Gene3D" id="4.10.60.10">
    <property type="entry name" value="Zinc finger, CCHC-type"/>
    <property type="match status" value="2"/>
</dbReference>
<feature type="compositionally biased region" description="Low complexity" evidence="3">
    <location>
        <begin position="2729"/>
        <end position="2754"/>
    </location>
</feature>
<name>A0A6L2L0Z6_TANCI</name>
<proteinExistence type="predicted"/>
<feature type="compositionally biased region" description="Polar residues" evidence="3">
    <location>
        <begin position="1496"/>
        <end position="1506"/>
    </location>
</feature>
<dbReference type="SUPFAM" id="SSF57756">
    <property type="entry name" value="Retrovirus zinc finger-like domains"/>
    <property type="match status" value="2"/>
</dbReference>
<dbReference type="CDD" id="cd09272">
    <property type="entry name" value="RNase_HI_RT_Ty1"/>
    <property type="match status" value="1"/>
</dbReference>
<accession>A0A6L2L0Z6</accession>
<feature type="compositionally biased region" description="Basic residues" evidence="3">
    <location>
        <begin position="2758"/>
        <end position="2770"/>
    </location>
</feature>
<dbReference type="InterPro" id="IPR054722">
    <property type="entry name" value="PolX-like_BBD"/>
</dbReference>
<dbReference type="InterPro" id="IPR013103">
    <property type="entry name" value="RVT_2"/>
</dbReference>
<organism evidence="5">
    <name type="scientific">Tanacetum cinerariifolium</name>
    <name type="common">Dalmatian daisy</name>
    <name type="synonym">Chrysanthemum cinerariifolium</name>
    <dbReference type="NCBI Taxonomy" id="118510"/>
    <lineage>
        <taxon>Eukaryota</taxon>
        <taxon>Viridiplantae</taxon>
        <taxon>Streptophyta</taxon>
        <taxon>Embryophyta</taxon>
        <taxon>Tracheophyta</taxon>
        <taxon>Spermatophyta</taxon>
        <taxon>Magnoliopsida</taxon>
        <taxon>eudicotyledons</taxon>
        <taxon>Gunneridae</taxon>
        <taxon>Pentapetalae</taxon>
        <taxon>asterids</taxon>
        <taxon>campanulids</taxon>
        <taxon>Asterales</taxon>
        <taxon>Asteraceae</taxon>
        <taxon>Asteroideae</taxon>
        <taxon>Anthemideae</taxon>
        <taxon>Anthemidinae</taxon>
        <taxon>Tanacetum</taxon>
    </lineage>
</organism>
<dbReference type="GO" id="GO:0008270">
    <property type="term" value="F:zinc ion binding"/>
    <property type="evidence" value="ECO:0007669"/>
    <property type="project" value="UniProtKB-KW"/>
</dbReference>
<dbReference type="PANTHER" id="PTHR11439">
    <property type="entry name" value="GAG-POL-RELATED RETROTRANSPOSON"/>
    <property type="match status" value="1"/>
</dbReference>
<feature type="region of interest" description="Disordered" evidence="3">
    <location>
        <begin position="294"/>
        <end position="323"/>
    </location>
</feature>
<evidence type="ECO:0000259" key="4">
    <source>
        <dbReference type="PROSITE" id="PS50158"/>
    </source>
</evidence>
<feature type="compositionally biased region" description="Low complexity" evidence="3">
    <location>
        <begin position="2199"/>
        <end position="2235"/>
    </location>
</feature>
<dbReference type="PANTHER" id="PTHR11439:SF495">
    <property type="entry name" value="REVERSE TRANSCRIPTASE, RNA-DEPENDENT DNA POLYMERASE-RELATED"/>
    <property type="match status" value="1"/>
</dbReference>
<evidence type="ECO:0000313" key="5">
    <source>
        <dbReference type="EMBL" id="GEU54929.1"/>
    </source>
</evidence>
<evidence type="ECO:0000256" key="3">
    <source>
        <dbReference type="SAM" id="MobiDB-lite"/>
    </source>
</evidence>
<dbReference type="EMBL" id="BKCJ010003411">
    <property type="protein sequence ID" value="GEU54929.1"/>
    <property type="molecule type" value="Genomic_DNA"/>
</dbReference>
<dbReference type="Pfam" id="PF00098">
    <property type="entry name" value="zf-CCHC"/>
    <property type="match status" value="2"/>
</dbReference>
<dbReference type="SMART" id="SM00343">
    <property type="entry name" value="ZnF_C2HC"/>
    <property type="match status" value="3"/>
</dbReference>
<dbReference type="Pfam" id="PF07727">
    <property type="entry name" value="RVT_2"/>
    <property type="match status" value="1"/>
</dbReference>
<feature type="compositionally biased region" description="Basic and acidic residues" evidence="3">
    <location>
        <begin position="294"/>
        <end position="312"/>
    </location>
</feature>
<keyword evidence="2" id="KW-0175">Coiled coil</keyword>
<reference evidence="5" key="1">
    <citation type="journal article" date="2019" name="Sci. Rep.">
        <title>Draft genome of Tanacetum cinerariifolium, the natural source of mosquito coil.</title>
        <authorList>
            <person name="Yamashiro T."/>
            <person name="Shiraishi A."/>
            <person name="Satake H."/>
            <person name="Nakayama K."/>
        </authorList>
    </citation>
    <scope>NUCLEOTIDE SEQUENCE</scope>
</reference>
<feature type="region of interest" description="Disordered" evidence="3">
    <location>
        <begin position="1496"/>
        <end position="1515"/>
    </location>
</feature>
<dbReference type="Pfam" id="PF14223">
    <property type="entry name" value="Retrotran_gag_2"/>
    <property type="match status" value="1"/>
</dbReference>
<dbReference type="GO" id="GO:0003676">
    <property type="term" value="F:nucleic acid binding"/>
    <property type="evidence" value="ECO:0007669"/>
    <property type="project" value="InterPro"/>
</dbReference>
<comment type="caution">
    <text evidence="5">The sequence shown here is derived from an EMBL/GenBank/DDBJ whole genome shotgun (WGS) entry which is preliminary data.</text>
</comment>
<protein>
    <submittedName>
        <fullName evidence="5">Putative ribonuclease H-like domain-containing protein</fullName>
    </submittedName>
</protein>
<feature type="region of interest" description="Disordered" evidence="3">
    <location>
        <begin position="1197"/>
        <end position="1251"/>
    </location>
</feature>
<feature type="region of interest" description="Disordered" evidence="3">
    <location>
        <begin position="2662"/>
        <end position="2698"/>
    </location>
</feature>
<feature type="region of interest" description="Disordered" evidence="3">
    <location>
        <begin position="2187"/>
        <end position="2304"/>
    </location>
</feature>
<dbReference type="PROSITE" id="PS50158">
    <property type="entry name" value="ZF_CCHC"/>
    <property type="match status" value="2"/>
</dbReference>
<gene>
    <name evidence="5" type="ORF">Tci_026907</name>
</gene>
<feature type="region of interest" description="Disordered" evidence="3">
    <location>
        <begin position="357"/>
        <end position="378"/>
    </location>
</feature>
<feature type="compositionally biased region" description="Basic and acidic residues" evidence="3">
    <location>
        <begin position="2669"/>
        <end position="2681"/>
    </location>
</feature>
<evidence type="ECO:0000256" key="2">
    <source>
        <dbReference type="SAM" id="Coils"/>
    </source>
</evidence>